<proteinExistence type="predicted"/>
<accession>A0A482WDU7</accession>
<keyword evidence="3" id="KW-1185">Reference proteome</keyword>
<dbReference type="EMBL" id="QDEB01002697">
    <property type="protein sequence ID" value="RZC43017.1"/>
    <property type="molecule type" value="Genomic_DNA"/>
</dbReference>
<evidence type="ECO:0000256" key="1">
    <source>
        <dbReference type="ARBA" id="ARBA00004123"/>
    </source>
</evidence>
<reference evidence="2 3" key="1">
    <citation type="submission" date="2017-03" db="EMBL/GenBank/DDBJ databases">
        <title>Genome of the blue death feigning beetle - Asbolus verrucosus.</title>
        <authorList>
            <person name="Rider S.D."/>
        </authorList>
    </citation>
    <scope>NUCLEOTIDE SEQUENCE [LARGE SCALE GENOMIC DNA]</scope>
    <source>
        <strain evidence="2">Butters</strain>
        <tissue evidence="2">Head and leg muscle</tissue>
    </source>
</reference>
<evidence type="ECO:0000313" key="2">
    <source>
        <dbReference type="EMBL" id="RZC43017.1"/>
    </source>
</evidence>
<organism evidence="2 3">
    <name type="scientific">Asbolus verrucosus</name>
    <name type="common">Desert ironclad beetle</name>
    <dbReference type="NCBI Taxonomy" id="1661398"/>
    <lineage>
        <taxon>Eukaryota</taxon>
        <taxon>Metazoa</taxon>
        <taxon>Ecdysozoa</taxon>
        <taxon>Arthropoda</taxon>
        <taxon>Hexapoda</taxon>
        <taxon>Insecta</taxon>
        <taxon>Pterygota</taxon>
        <taxon>Neoptera</taxon>
        <taxon>Endopterygota</taxon>
        <taxon>Coleoptera</taxon>
        <taxon>Polyphaga</taxon>
        <taxon>Cucujiformia</taxon>
        <taxon>Tenebrionidae</taxon>
        <taxon>Pimeliinae</taxon>
        <taxon>Asbolus</taxon>
    </lineage>
</organism>
<name>A0A482WDU7_ASBVE</name>
<sequence length="168" mass="19486">IPRARKQANFHQLNEFDRGGIVGLREAGLSFRNIATKMNTSLSTVVDSCQAWFQEGRTRRARGTGPRPRTTEREDRHLRLMVPRDCFTSTKAIADQWFTKHGRTIGMRTVYRHIRSFGLVSYRPHLVRSRRGERRDPQFSVARHVHRTVGVKVWEAIAYGSRSPLIFI</sequence>
<dbReference type="OrthoDB" id="6779329at2759"/>
<feature type="non-terminal residue" evidence="2">
    <location>
        <position position="1"/>
    </location>
</feature>
<dbReference type="InterPro" id="IPR009057">
    <property type="entry name" value="Homeodomain-like_sf"/>
</dbReference>
<gene>
    <name evidence="2" type="ORF">BDFB_005078</name>
</gene>
<comment type="subcellular location">
    <subcellularLocation>
        <location evidence="1">Nucleus</location>
    </subcellularLocation>
</comment>
<dbReference type="SUPFAM" id="SSF46689">
    <property type="entry name" value="Homeodomain-like"/>
    <property type="match status" value="1"/>
</dbReference>
<dbReference type="GO" id="GO:0005634">
    <property type="term" value="C:nucleus"/>
    <property type="evidence" value="ECO:0007669"/>
    <property type="project" value="UniProtKB-SubCell"/>
</dbReference>
<dbReference type="STRING" id="1661398.A0A482WDU7"/>
<protein>
    <submittedName>
        <fullName evidence="2">HTH 29 domain containing protein</fullName>
    </submittedName>
</protein>
<comment type="caution">
    <text evidence="2">The sequence shown here is derived from an EMBL/GenBank/DDBJ whole genome shotgun (WGS) entry which is preliminary data.</text>
</comment>
<evidence type="ECO:0000313" key="3">
    <source>
        <dbReference type="Proteomes" id="UP000292052"/>
    </source>
</evidence>
<dbReference type="AlphaFoldDB" id="A0A482WDU7"/>
<dbReference type="Proteomes" id="UP000292052">
    <property type="component" value="Unassembled WGS sequence"/>
</dbReference>